<feature type="region of interest" description="Disordered" evidence="1">
    <location>
        <begin position="24"/>
        <end position="101"/>
    </location>
</feature>
<proteinExistence type="predicted"/>
<protein>
    <submittedName>
        <fullName evidence="2">Uncharacterized protein</fullName>
    </submittedName>
</protein>
<evidence type="ECO:0000256" key="1">
    <source>
        <dbReference type="SAM" id="MobiDB-lite"/>
    </source>
</evidence>
<sequence length="189" mass="20512">MAEVSTPITADSVQNALQAQRNSNWHHSNGLGAESSLPLNTTATTPQLSTTGSGAGSSLAVSQTAWTPQLRTTERHNNCQGKTETQMGSPMDSHGHTSSSHQRILMVQTNDESLNHATAKTHRSHTTKRPFTKLSPPNFSTRSSLQQLRYLGPPPTSASARKIHGVAMKWIGINVDNCIYLTLQKECIL</sequence>
<name>A0A8R1IK15_CAEJA</name>
<feature type="compositionally biased region" description="Low complexity" evidence="1">
    <location>
        <begin position="48"/>
        <end position="60"/>
    </location>
</feature>
<feature type="compositionally biased region" description="Polar residues" evidence="1">
    <location>
        <begin position="61"/>
        <end position="71"/>
    </location>
</feature>
<dbReference type="AlphaFoldDB" id="A0A8R1IK15"/>
<evidence type="ECO:0000313" key="2">
    <source>
        <dbReference type="EnsemblMetazoa" id="CJA37956.1"/>
    </source>
</evidence>
<feature type="region of interest" description="Disordered" evidence="1">
    <location>
        <begin position="120"/>
        <end position="140"/>
    </location>
</feature>
<dbReference type="EnsemblMetazoa" id="CJA37956.1">
    <property type="protein sequence ID" value="CJA37956.1"/>
    <property type="gene ID" value="WBGene00213803"/>
</dbReference>
<feature type="compositionally biased region" description="Polar residues" evidence="1">
    <location>
        <begin position="37"/>
        <end position="47"/>
    </location>
</feature>
<reference evidence="3" key="1">
    <citation type="submission" date="2010-08" db="EMBL/GenBank/DDBJ databases">
        <authorList>
            <consortium name="Caenorhabditis japonica Sequencing Consortium"/>
            <person name="Wilson R.K."/>
        </authorList>
    </citation>
    <scope>NUCLEOTIDE SEQUENCE [LARGE SCALE GENOMIC DNA]</scope>
    <source>
        <strain evidence="3">DF5081</strain>
    </source>
</reference>
<reference evidence="2" key="2">
    <citation type="submission" date="2022-06" db="UniProtKB">
        <authorList>
            <consortium name="EnsemblMetazoa"/>
        </authorList>
    </citation>
    <scope>IDENTIFICATION</scope>
    <source>
        <strain evidence="2">DF5081</strain>
    </source>
</reference>
<dbReference type="Proteomes" id="UP000005237">
    <property type="component" value="Unassembled WGS sequence"/>
</dbReference>
<feature type="compositionally biased region" description="Polar residues" evidence="1">
    <location>
        <begin position="78"/>
        <end position="88"/>
    </location>
</feature>
<evidence type="ECO:0000313" key="3">
    <source>
        <dbReference type="Proteomes" id="UP000005237"/>
    </source>
</evidence>
<accession>A0A8R1IK15</accession>
<keyword evidence="3" id="KW-1185">Reference proteome</keyword>
<feature type="compositionally biased region" description="Basic residues" evidence="1">
    <location>
        <begin position="120"/>
        <end position="131"/>
    </location>
</feature>
<organism evidence="2 3">
    <name type="scientific">Caenorhabditis japonica</name>
    <dbReference type="NCBI Taxonomy" id="281687"/>
    <lineage>
        <taxon>Eukaryota</taxon>
        <taxon>Metazoa</taxon>
        <taxon>Ecdysozoa</taxon>
        <taxon>Nematoda</taxon>
        <taxon>Chromadorea</taxon>
        <taxon>Rhabditida</taxon>
        <taxon>Rhabditina</taxon>
        <taxon>Rhabditomorpha</taxon>
        <taxon>Rhabditoidea</taxon>
        <taxon>Rhabditidae</taxon>
        <taxon>Peloderinae</taxon>
        <taxon>Caenorhabditis</taxon>
    </lineage>
</organism>